<dbReference type="RefSeq" id="WP_048195021.1">
    <property type="nucleotide sequence ID" value="NZ_CAJNAQ010000005.1"/>
</dbReference>
<dbReference type="STRING" id="1407055.NITUZ_30016"/>
<reference evidence="1" key="3">
    <citation type="submission" date="2021-02" db="EMBL/GenBank/DDBJ databases">
        <authorList>
            <person name="Han P."/>
        </authorList>
    </citation>
    <scope>NUCLEOTIDE SEQUENCE</scope>
    <source>
        <strain evidence="1">Candidatus Nitrosotenuis uzonensis 5A</strain>
    </source>
</reference>
<dbReference type="AlphaFoldDB" id="V6ARX8"/>
<accession>V6ARX8</accession>
<evidence type="ECO:0000313" key="1">
    <source>
        <dbReference type="EMBL" id="CAE6502140.1"/>
    </source>
</evidence>
<protein>
    <submittedName>
        <fullName evidence="2">Uncharacterized protein</fullName>
    </submittedName>
</protein>
<reference evidence="2" key="1">
    <citation type="journal article" date="2013" name="PLoS ONE">
        <title>Enrichment and Genome Sequence of the Group I.1a Ammonia-Oxidizing Archaeon ?Ca. Nitrosotenuis uzonensis? Representing a Clade Globally.</title>
        <authorList>
            <person name="Lebedeva E.V."/>
            <person name="Hatzenpichler R."/>
            <person name="Pelletier E."/>
            <person name="Schuster N."/>
            <person name="Hauzmayer S."/>
            <person name="Bulaev A."/>
            <person name="Grigor'eva N.V."/>
            <person name="Galushko A."/>
            <person name="Schmid M."/>
            <person name="Palatinszky M."/>
            <person name="Le Paslier D."/>
            <person name="Daims H."/>
            <person name="Wagner M."/>
        </authorList>
    </citation>
    <scope>NUCLEOTIDE SEQUENCE [LARGE SCALE GENOMIC DNA]</scope>
    <source>
        <strain evidence="2">N4</strain>
    </source>
</reference>
<dbReference type="EMBL" id="CBTY010000008">
    <property type="protein sequence ID" value="CDI05324.1"/>
    <property type="molecule type" value="Genomic_DNA"/>
</dbReference>
<dbReference type="OrthoDB" id="7195at2157"/>
<reference evidence="2" key="2">
    <citation type="submission" date="2013-10" db="EMBL/GenBank/DDBJ databases">
        <authorList>
            <person name="Regsiter A."/>
        </authorList>
    </citation>
    <scope>NUCLEOTIDE SEQUENCE</scope>
    <source>
        <strain evidence="2">N4</strain>
    </source>
</reference>
<dbReference type="SUPFAM" id="SSF50199">
    <property type="entry name" value="Staphylococcal nuclease"/>
    <property type="match status" value="1"/>
</dbReference>
<name>V6ARX8_9ARCH</name>
<organism evidence="2 3">
    <name type="scientific">Candidatus Nitrosotenuis uzonensis</name>
    <dbReference type="NCBI Taxonomy" id="1407055"/>
    <lineage>
        <taxon>Archaea</taxon>
        <taxon>Nitrososphaerota</taxon>
        <taxon>Candidatus Nitrosotenuis</taxon>
    </lineage>
</organism>
<gene>
    <name evidence="2" type="ORF">NITUZ_30016</name>
    <name evidence="1" type="ORF">NUZ5A_51241</name>
</gene>
<dbReference type="EMBL" id="CAJNAQ010000005">
    <property type="protein sequence ID" value="CAE6502140.1"/>
    <property type="molecule type" value="Genomic_DNA"/>
</dbReference>
<dbReference type="Proteomes" id="UP000018159">
    <property type="component" value="Unassembled WGS sequence"/>
</dbReference>
<comment type="caution">
    <text evidence="2">The sequence shown here is derived from an EMBL/GenBank/DDBJ whole genome shotgun (WGS) entry which is preliminary data.</text>
</comment>
<sequence length="96" mass="10839">MGDGIGGPVIRCVSGNSFVMAVTHFRKDNKAEYGKSERIVIAKVDNPEDPQYEERTQEDLERALKGRFVTCNVQFRDEKTDSLVCNVFIQNPPEGF</sequence>
<keyword evidence="3" id="KW-1185">Reference proteome</keyword>
<evidence type="ECO:0000313" key="2">
    <source>
        <dbReference type="EMBL" id="CDI05324.1"/>
    </source>
</evidence>
<evidence type="ECO:0000313" key="3">
    <source>
        <dbReference type="Proteomes" id="UP000018159"/>
    </source>
</evidence>
<proteinExistence type="predicted"/>
<dbReference type="InterPro" id="IPR035437">
    <property type="entry name" value="SNase_OB-fold_sf"/>
</dbReference>
<dbReference type="Proteomes" id="UP000655759">
    <property type="component" value="Unassembled WGS sequence"/>
</dbReference>